<proteinExistence type="predicted"/>
<evidence type="ECO:0000259" key="5">
    <source>
        <dbReference type="Pfam" id="PF06803"/>
    </source>
</evidence>
<keyword evidence="3" id="KW-1133">Transmembrane helix</keyword>
<dbReference type="Pfam" id="PF06803">
    <property type="entry name" value="DUF1232"/>
    <property type="match status" value="1"/>
</dbReference>
<sequence length="165" mass="18696">MNRLNTSTQIPSEQEQQDFYKKLRAKLVSYLTSKSGKKSKFTQYLMFVPDLFHLLVKTLTDPKIDKKSRTLIGASIAYFVMPVDFLPEGLLGFGGYLDDLVIATFVVNTVMNKLGPDVIEKHWTGDDKLLNVLQKIAEVSDEVTSKIPVKSVLARFIKHESKDLE</sequence>
<reference evidence="6 7" key="1">
    <citation type="submission" date="2024-07" db="EMBL/GenBank/DDBJ databases">
        <title>Characterization of a bacterium isolated from hydrolysated instant sea cucumber by whole-genome sequencing and metabolomics.</title>
        <authorList>
            <person name="Luo X."/>
            <person name="Zhang Z."/>
            <person name="Zheng Z."/>
            <person name="Zhang W."/>
            <person name="Ming T."/>
            <person name="Jiao L."/>
            <person name="Su X."/>
            <person name="Kong F."/>
            <person name="Xu J."/>
        </authorList>
    </citation>
    <scope>NUCLEOTIDE SEQUENCE [LARGE SCALE GENOMIC DNA]</scope>
    <source>
        <strain evidence="6 7">XL-2024</strain>
    </source>
</reference>
<keyword evidence="2" id="KW-0812">Transmembrane</keyword>
<dbReference type="Proteomes" id="UP001558534">
    <property type="component" value="Unassembled WGS sequence"/>
</dbReference>
<evidence type="ECO:0000313" key="7">
    <source>
        <dbReference type="Proteomes" id="UP001558534"/>
    </source>
</evidence>
<comment type="caution">
    <text evidence="6">The sequence shown here is derived from an EMBL/GenBank/DDBJ whole genome shotgun (WGS) entry which is preliminary data.</text>
</comment>
<organism evidence="6 7">
    <name type="scientific">Lysinibacillus xylanilyticus</name>
    <dbReference type="NCBI Taxonomy" id="582475"/>
    <lineage>
        <taxon>Bacteria</taxon>
        <taxon>Bacillati</taxon>
        <taxon>Bacillota</taxon>
        <taxon>Bacilli</taxon>
        <taxon>Bacillales</taxon>
        <taxon>Bacillaceae</taxon>
        <taxon>Lysinibacillus</taxon>
    </lineage>
</organism>
<accession>A0ABV3VQP5</accession>
<evidence type="ECO:0000256" key="2">
    <source>
        <dbReference type="ARBA" id="ARBA00022692"/>
    </source>
</evidence>
<dbReference type="RefSeq" id="WP_368634727.1">
    <property type="nucleotide sequence ID" value="NZ_JBFRHK010000001.1"/>
</dbReference>
<evidence type="ECO:0000256" key="1">
    <source>
        <dbReference type="ARBA" id="ARBA00004127"/>
    </source>
</evidence>
<dbReference type="InterPro" id="IPR010652">
    <property type="entry name" value="DUF1232"/>
</dbReference>
<dbReference type="EMBL" id="JBFRHK010000001">
    <property type="protein sequence ID" value="MEX3743689.1"/>
    <property type="molecule type" value="Genomic_DNA"/>
</dbReference>
<comment type="subcellular location">
    <subcellularLocation>
        <location evidence="1">Endomembrane system</location>
        <topology evidence="1">Multi-pass membrane protein</topology>
    </subcellularLocation>
</comment>
<evidence type="ECO:0000313" key="6">
    <source>
        <dbReference type="EMBL" id="MEX3743689.1"/>
    </source>
</evidence>
<name>A0ABV3VQP5_9BACI</name>
<gene>
    <name evidence="6" type="ORF">AB1300_00925</name>
</gene>
<evidence type="ECO:0000256" key="3">
    <source>
        <dbReference type="ARBA" id="ARBA00022989"/>
    </source>
</evidence>
<keyword evidence="4" id="KW-0472">Membrane</keyword>
<feature type="domain" description="DUF1232" evidence="5">
    <location>
        <begin position="69"/>
        <end position="105"/>
    </location>
</feature>
<keyword evidence="7" id="KW-1185">Reference proteome</keyword>
<protein>
    <submittedName>
        <fullName evidence="6">YkvA family protein</fullName>
    </submittedName>
</protein>
<evidence type="ECO:0000256" key="4">
    <source>
        <dbReference type="ARBA" id="ARBA00023136"/>
    </source>
</evidence>